<organism evidence="1 2">
    <name type="scientific">Reticulomyxa filosa</name>
    <dbReference type="NCBI Taxonomy" id="46433"/>
    <lineage>
        <taxon>Eukaryota</taxon>
        <taxon>Sar</taxon>
        <taxon>Rhizaria</taxon>
        <taxon>Retaria</taxon>
        <taxon>Foraminifera</taxon>
        <taxon>Monothalamids</taxon>
        <taxon>Reticulomyxidae</taxon>
        <taxon>Reticulomyxa</taxon>
    </lineage>
</organism>
<sequence>IYHLNISSCVSTQINDFLFQLLFLQHIDSNSQISQCFHVNSNMIFLIEIPSTLDYLSFDESIPNFFYLFFSAVQFPVIQVSNQNNPFEFEMETQDTIKWMRQHFHGNSKITNSPDFDKESMQQFMSEHFAEISQSNLVHQRSFFKYLHQQLAPLGQSPLKEKTVQSRHDIMESVIDMAKILCCRQHGHIQLNSKEKSERVESTGEEEFLLCKKWRTVKGFFLVNQDKGLNYVMFYFQK</sequence>
<evidence type="ECO:0000313" key="1">
    <source>
        <dbReference type="EMBL" id="ETO00735.1"/>
    </source>
</evidence>
<comment type="caution">
    <text evidence="1">The sequence shown here is derived from an EMBL/GenBank/DDBJ whole genome shotgun (WGS) entry which is preliminary data.</text>
</comment>
<reference evidence="1 2" key="1">
    <citation type="journal article" date="2013" name="Curr. Biol.">
        <title>The Genome of the Foraminiferan Reticulomyxa filosa.</title>
        <authorList>
            <person name="Glockner G."/>
            <person name="Hulsmann N."/>
            <person name="Schleicher M."/>
            <person name="Noegel A.A."/>
            <person name="Eichinger L."/>
            <person name="Gallinger C."/>
            <person name="Pawlowski J."/>
            <person name="Sierra R."/>
            <person name="Euteneuer U."/>
            <person name="Pillet L."/>
            <person name="Moustafa A."/>
            <person name="Platzer M."/>
            <person name="Groth M."/>
            <person name="Szafranski K."/>
            <person name="Schliwa M."/>
        </authorList>
    </citation>
    <scope>NUCLEOTIDE SEQUENCE [LARGE SCALE GENOMIC DNA]</scope>
</reference>
<dbReference type="Proteomes" id="UP000023152">
    <property type="component" value="Unassembled WGS sequence"/>
</dbReference>
<proteinExistence type="predicted"/>
<protein>
    <submittedName>
        <fullName evidence="1">Uncharacterized protein</fullName>
    </submittedName>
</protein>
<keyword evidence="2" id="KW-1185">Reference proteome</keyword>
<dbReference type="EMBL" id="ASPP01040146">
    <property type="protein sequence ID" value="ETO00735.1"/>
    <property type="molecule type" value="Genomic_DNA"/>
</dbReference>
<dbReference type="AlphaFoldDB" id="X6LJ38"/>
<gene>
    <name evidence="1" type="ORF">RFI_36705</name>
</gene>
<evidence type="ECO:0000313" key="2">
    <source>
        <dbReference type="Proteomes" id="UP000023152"/>
    </source>
</evidence>
<feature type="non-terminal residue" evidence="1">
    <location>
        <position position="1"/>
    </location>
</feature>
<accession>X6LJ38</accession>
<name>X6LJ38_RETFI</name>